<dbReference type="OMA" id="ESPQMAQ"/>
<dbReference type="InterPro" id="IPR036397">
    <property type="entry name" value="RNaseH_sf"/>
</dbReference>
<evidence type="ECO:0000256" key="1">
    <source>
        <dbReference type="ARBA" id="ARBA00004436"/>
    </source>
</evidence>
<evidence type="ECO:0000313" key="12">
    <source>
        <dbReference type="Proteomes" id="UP000694545"/>
    </source>
</evidence>
<keyword evidence="10" id="KW-0732">Signal</keyword>
<evidence type="ECO:0000256" key="3">
    <source>
        <dbReference type="ARBA" id="ARBA00017000"/>
    </source>
</evidence>
<keyword evidence="5" id="KW-0805">Transcription regulation</keyword>
<dbReference type="GO" id="GO:0003676">
    <property type="term" value="F:nucleic acid binding"/>
    <property type="evidence" value="ECO:0007669"/>
    <property type="project" value="InterPro"/>
</dbReference>
<dbReference type="InterPro" id="IPR039150">
    <property type="entry name" value="TEFM"/>
</dbReference>
<reference evidence="11" key="2">
    <citation type="submission" date="2025-09" db="UniProtKB">
        <authorList>
            <consortium name="Ensembl"/>
        </authorList>
    </citation>
    <scope>IDENTIFICATION</scope>
</reference>
<proteinExistence type="inferred from homology"/>
<dbReference type="InterPro" id="IPR010994">
    <property type="entry name" value="RuvA_2-like"/>
</dbReference>
<feature type="signal peptide" evidence="10">
    <location>
        <begin position="1"/>
        <end position="16"/>
    </location>
</feature>
<dbReference type="Gene3D" id="3.30.420.10">
    <property type="entry name" value="Ribonuclease H-like superfamily/Ribonuclease H"/>
    <property type="match status" value="1"/>
</dbReference>
<dbReference type="Pfam" id="PF12836">
    <property type="entry name" value="HHH_3"/>
    <property type="match status" value="1"/>
</dbReference>
<sequence length="364" mass="41582">MLQLILLLIGWNDLRVMDTLFSGRRCFLQVPFTSSQLPQCHRKSTSIMQEDSALAVEHLKETAHTIDDLFSSEQRSAVLQLLNSGSREELSTVKLLRGRKSANIVEYRNKHGPFRDLHTLLEVPLFQHKTAVNVCNFILTKDETKERKTNIPVWAMRCITPPIKAERLENANSIVSVVFGTHKIAWTHITRNMVVHDWRQQACTKFMKKTCMPSVYFEQISSIVSNLPEADFYVLEKCGLPCQNPSLFPVVLHFCKVETMFYALLNKTFAQDRQHKVVSMARSAVGKYFGLMIGETRTSGIELVKQLLSETVIQDKPRVSFVNGQAINYRHMLSANKHRREEELCDSLLQAVAFTELLIQNTAA</sequence>
<dbReference type="Proteomes" id="UP000694545">
    <property type="component" value="Unplaced"/>
</dbReference>
<dbReference type="SUPFAM" id="SSF47781">
    <property type="entry name" value="RuvA domain 2-like"/>
    <property type="match status" value="1"/>
</dbReference>
<protein>
    <recommendedName>
        <fullName evidence="3">Transcription elongation factor, mitochondrial</fullName>
    </recommendedName>
</protein>
<evidence type="ECO:0000256" key="5">
    <source>
        <dbReference type="ARBA" id="ARBA00023015"/>
    </source>
</evidence>
<organism evidence="11 12">
    <name type="scientific">Varanus komodoensis</name>
    <name type="common">Komodo dragon</name>
    <dbReference type="NCBI Taxonomy" id="61221"/>
    <lineage>
        <taxon>Eukaryota</taxon>
        <taxon>Metazoa</taxon>
        <taxon>Chordata</taxon>
        <taxon>Craniata</taxon>
        <taxon>Vertebrata</taxon>
        <taxon>Euteleostomi</taxon>
        <taxon>Lepidosauria</taxon>
        <taxon>Squamata</taxon>
        <taxon>Bifurcata</taxon>
        <taxon>Unidentata</taxon>
        <taxon>Episquamata</taxon>
        <taxon>Toxicofera</taxon>
        <taxon>Anguimorpha</taxon>
        <taxon>Paleoanguimorpha</taxon>
        <taxon>Varanoidea</taxon>
        <taxon>Varanidae</taxon>
        <taxon>Varanus</taxon>
    </lineage>
</organism>
<accession>A0A8D2J115</accession>
<feature type="chain" id="PRO_5034290818" description="Transcription elongation factor, mitochondrial" evidence="10">
    <location>
        <begin position="17"/>
        <end position="364"/>
    </location>
</feature>
<dbReference type="SUPFAM" id="SSF53098">
    <property type="entry name" value="Ribonuclease H-like"/>
    <property type="match status" value="1"/>
</dbReference>
<dbReference type="PANTHER" id="PTHR21053:SF2">
    <property type="entry name" value="TRANSCRIPTION ELONGATION FACTOR, MITOCHONDRIAL"/>
    <property type="match status" value="1"/>
</dbReference>
<dbReference type="PANTHER" id="PTHR21053">
    <property type="entry name" value="TRANSCRIPTION ELONGATION FACTOR, MITOCHONDRIAL"/>
    <property type="match status" value="1"/>
</dbReference>
<comment type="function">
    <text evidence="9">Transcription elongation factor which increases mitochondrial RNA polymerase processivity. Regulates transcription of the mitochondrial genome, including genes important for the oxidative phosphorylation machinery.</text>
</comment>
<comment type="similarity">
    <text evidence="2">Belongs to the TEFM family.</text>
</comment>
<evidence type="ECO:0000256" key="7">
    <source>
        <dbReference type="ARBA" id="ARBA00023163"/>
    </source>
</evidence>
<keyword evidence="12" id="KW-1185">Reference proteome</keyword>
<dbReference type="Ensembl" id="ENSVKKT00000002267.1">
    <property type="protein sequence ID" value="ENSVKKP00000002199.1"/>
    <property type="gene ID" value="ENSVKKG00000001785.1"/>
</dbReference>
<keyword evidence="7" id="KW-0804">Transcription</keyword>
<dbReference type="GO" id="GO:0042645">
    <property type="term" value="C:mitochondrial nucleoid"/>
    <property type="evidence" value="ECO:0007669"/>
    <property type="project" value="UniProtKB-SubCell"/>
</dbReference>
<evidence type="ECO:0000256" key="4">
    <source>
        <dbReference type="ARBA" id="ARBA00022946"/>
    </source>
</evidence>
<comment type="subcellular location">
    <subcellularLocation>
        <location evidence="1">Mitochondrion matrix</location>
        <location evidence="1">Mitochondrion nucleoid</location>
    </subcellularLocation>
</comment>
<name>A0A8D2J115_VARKO</name>
<dbReference type="InterPro" id="IPR012337">
    <property type="entry name" value="RNaseH-like_sf"/>
</dbReference>
<dbReference type="AlphaFoldDB" id="A0A8D2J115"/>
<evidence type="ECO:0000313" key="11">
    <source>
        <dbReference type="Ensembl" id="ENSVKKP00000002199.1"/>
    </source>
</evidence>
<keyword evidence="4" id="KW-0809">Transit peptide</keyword>
<evidence type="ECO:0000256" key="10">
    <source>
        <dbReference type="SAM" id="SignalP"/>
    </source>
</evidence>
<dbReference type="GO" id="GO:0006392">
    <property type="term" value="P:transcription elongation by mitochondrial RNA polymerase"/>
    <property type="evidence" value="ECO:0007669"/>
    <property type="project" value="InterPro"/>
</dbReference>
<dbReference type="GO" id="GO:0030337">
    <property type="term" value="F:DNA polymerase processivity factor activity"/>
    <property type="evidence" value="ECO:0007669"/>
    <property type="project" value="TreeGrafter"/>
</dbReference>
<evidence type="ECO:0000256" key="6">
    <source>
        <dbReference type="ARBA" id="ARBA00023128"/>
    </source>
</evidence>
<keyword evidence="8" id="KW-1135">Mitochondrion nucleoid</keyword>
<evidence type="ECO:0000256" key="2">
    <source>
        <dbReference type="ARBA" id="ARBA00009086"/>
    </source>
</evidence>
<evidence type="ECO:0000256" key="9">
    <source>
        <dbReference type="ARBA" id="ARBA00025262"/>
    </source>
</evidence>
<reference evidence="11" key="1">
    <citation type="submission" date="2025-08" db="UniProtKB">
        <authorList>
            <consortium name="Ensembl"/>
        </authorList>
    </citation>
    <scope>IDENTIFICATION</scope>
</reference>
<keyword evidence="6" id="KW-0496">Mitochondrion</keyword>
<evidence type="ECO:0000256" key="8">
    <source>
        <dbReference type="ARBA" id="ARBA00023271"/>
    </source>
</evidence>